<protein>
    <submittedName>
        <fullName evidence="6">Myeloid leukemia factor 2</fullName>
    </submittedName>
</protein>
<dbReference type="GO" id="GO:0005737">
    <property type="term" value="C:cytoplasm"/>
    <property type="evidence" value="ECO:0007669"/>
    <property type="project" value="UniProtKB-SubCell"/>
</dbReference>
<sequence>MDPFSAHRHHVSALLSGFGSSLSYDPFLGLTEGRNNHPSILGDRHLLPPSAIAPFGMFGMGRSGFSDMFGMMDSMFSNMNSMMGNLDPISPNGNCQTYSSSTVISYSNGAMGTPKVYQSTSETRSAPGGIRETMRSVRDSESGLEKIAIGHHIRDRCHIVERSRNRHTGDREHSQQLINIEEGQVQAFDEEWRRQSRYSPCRGLDYRRGGRGGASGTPRPAIAYTPSPGSRRYDW</sequence>
<keyword evidence="4" id="KW-0597">Phosphoprotein</keyword>
<evidence type="ECO:0000256" key="3">
    <source>
        <dbReference type="ARBA" id="ARBA00022490"/>
    </source>
</evidence>
<proteinExistence type="evidence at transcript level"/>
<evidence type="ECO:0000256" key="2">
    <source>
        <dbReference type="ARBA" id="ARBA00008332"/>
    </source>
</evidence>
<dbReference type="AlphaFoldDB" id="V9LAN4"/>
<accession>V9LAN4</accession>
<reference evidence="6" key="1">
    <citation type="journal article" date="2014" name="Nature">
        <title>Elephant shark genome provides unique insights into gnathostome evolution.</title>
        <authorList>
            <consortium name="International Elephant Shark Genome Sequencing Consortium"/>
            <person name="Venkatesh B."/>
            <person name="Lee A.P."/>
            <person name="Ravi V."/>
            <person name="Maurya A.K."/>
            <person name="Lian M.M."/>
            <person name="Swann J.B."/>
            <person name="Ohta Y."/>
            <person name="Flajnik M.F."/>
            <person name="Sutoh Y."/>
            <person name="Kasahara M."/>
            <person name="Hoon S."/>
            <person name="Gangu V."/>
            <person name="Roy S.W."/>
            <person name="Irimia M."/>
            <person name="Korzh V."/>
            <person name="Kondrychyn I."/>
            <person name="Lim Z.W."/>
            <person name="Tay B.H."/>
            <person name="Tohari S."/>
            <person name="Kong K.W."/>
            <person name="Ho S."/>
            <person name="Lorente-Galdos B."/>
            <person name="Quilez J."/>
            <person name="Marques-Bonet T."/>
            <person name="Raney B.J."/>
            <person name="Ingham P.W."/>
            <person name="Tay A."/>
            <person name="Hillier L.W."/>
            <person name="Minx P."/>
            <person name="Boehm T."/>
            <person name="Wilson R.K."/>
            <person name="Brenner S."/>
            <person name="Warren W.C."/>
        </authorList>
    </citation>
    <scope>NUCLEOTIDE SEQUENCE</scope>
    <source>
        <tissue evidence="6">Testis</tissue>
    </source>
</reference>
<evidence type="ECO:0000256" key="1">
    <source>
        <dbReference type="ARBA" id="ARBA00004496"/>
    </source>
</evidence>
<evidence type="ECO:0000313" key="6">
    <source>
        <dbReference type="EMBL" id="AFP09042.1"/>
    </source>
</evidence>
<dbReference type="EMBL" id="JW876525">
    <property type="protein sequence ID" value="AFP09042.1"/>
    <property type="molecule type" value="mRNA"/>
</dbReference>
<dbReference type="Pfam" id="PF10248">
    <property type="entry name" value="Mlf1IP"/>
    <property type="match status" value="1"/>
</dbReference>
<keyword evidence="3" id="KW-0963">Cytoplasm</keyword>
<dbReference type="PANTHER" id="PTHR13105">
    <property type="entry name" value="MYELOID LEUKEMIA FACTOR"/>
    <property type="match status" value="1"/>
</dbReference>
<dbReference type="InterPro" id="IPR019376">
    <property type="entry name" value="Myeloid_leukemia_factor"/>
</dbReference>
<evidence type="ECO:0000256" key="5">
    <source>
        <dbReference type="SAM" id="MobiDB-lite"/>
    </source>
</evidence>
<feature type="region of interest" description="Disordered" evidence="5">
    <location>
        <begin position="201"/>
        <end position="235"/>
    </location>
</feature>
<comment type="similarity">
    <text evidence="2">Belongs to the MLF family.</text>
</comment>
<organism evidence="6">
    <name type="scientific">Callorhinchus milii</name>
    <name type="common">Ghost shark</name>
    <dbReference type="NCBI Taxonomy" id="7868"/>
    <lineage>
        <taxon>Eukaryota</taxon>
        <taxon>Metazoa</taxon>
        <taxon>Chordata</taxon>
        <taxon>Craniata</taxon>
        <taxon>Vertebrata</taxon>
        <taxon>Chondrichthyes</taxon>
        <taxon>Holocephali</taxon>
        <taxon>Chimaeriformes</taxon>
        <taxon>Callorhinchidae</taxon>
        <taxon>Callorhinchus</taxon>
    </lineage>
</organism>
<comment type="subcellular location">
    <subcellularLocation>
        <location evidence="1">Cytoplasm</location>
    </subcellularLocation>
</comment>
<name>V9LAN4_CALMI</name>
<evidence type="ECO:0000256" key="4">
    <source>
        <dbReference type="ARBA" id="ARBA00022553"/>
    </source>
</evidence>